<accession>A0A8S5P0F1</accession>
<organism evidence="2">
    <name type="scientific">Myoviridae sp. ctrCp2</name>
    <dbReference type="NCBI Taxonomy" id="2825179"/>
    <lineage>
        <taxon>Viruses</taxon>
        <taxon>Duplodnaviria</taxon>
        <taxon>Heunggongvirae</taxon>
        <taxon>Uroviricota</taxon>
        <taxon>Caudoviricetes</taxon>
    </lineage>
</organism>
<protein>
    <submittedName>
        <fullName evidence="2">Uncharacterized protein</fullName>
    </submittedName>
</protein>
<feature type="compositionally biased region" description="Basic and acidic residues" evidence="1">
    <location>
        <begin position="25"/>
        <end position="38"/>
    </location>
</feature>
<evidence type="ECO:0000313" key="2">
    <source>
        <dbReference type="EMBL" id="DAD99938.1"/>
    </source>
</evidence>
<proteinExistence type="predicted"/>
<reference evidence="2" key="1">
    <citation type="journal article" date="2021" name="Proc. Natl. Acad. Sci. U.S.A.">
        <title>A Catalog of Tens of Thousands of Viruses from Human Metagenomes Reveals Hidden Associations with Chronic Diseases.</title>
        <authorList>
            <person name="Tisza M.J."/>
            <person name="Buck C.B."/>
        </authorList>
    </citation>
    <scope>NUCLEOTIDE SEQUENCE</scope>
    <source>
        <strain evidence="2">CtrCp2</strain>
    </source>
</reference>
<evidence type="ECO:0000256" key="1">
    <source>
        <dbReference type="SAM" id="MobiDB-lite"/>
    </source>
</evidence>
<name>A0A8S5P0F1_9CAUD</name>
<feature type="region of interest" description="Disordered" evidence="1">
    <location>
        <begin position="14"/>
        <end position="44"/>
    </location>
</feature>
<sequence>MSILSWGKCKIETTPSINGAPADDAEWKPIDTPKEDTTKITPTAGIEKTATEEGGELVDVRYSKNTYTLEFDLFVKKGKERPFEDNDGLIAGEHAFRITPEDEEGEGSLIDRSAVRCDESYSTAEGKMLHYVAKCLKPKTGKTVKPYTKTAVAKAE</sequence>
<dbReference type="EMBL" id="BK015296">
    <property type="protein sequence ID" value="DAD99938.1"/>
    <property type="molecule type" value="Genomic_DNA"/>
</dbReference>